<feature type="compositionally biased region" description="Polar residues" evidence="1">
    <location>
        <begin position="140"/>
        <end position="151"/>
    </location>
</feature>
<feature type="region of interest" description="Disordered" evidence="1">
    <location>
        <begin position="135"/>
        <end position="254"/>
    </location>
</feature>
<dbReference type="Proteomes" id="UP001302126">
    <property type="component" value="Unassembled WGS sequence"/>
</dbReference>
<evidence type="ECO:0000313" key="3">
    <source>
        <dbReference type="Proteomes" id="UP001302126"/>
    </source>
</evidence>
<proteinExistence type="predicted"/>
<evidence type="ECO:0000313" key="2">
    <source>
        <dbReference type="EMBL" id="KAK4191449.1"/>
    </source>
</evidence>
<organism evidence="2 3">
    <name type="scientific">Podospora australis</name>
    <dbReference type="NCBI Taxonomy" id="1536484"/>
    <lineage>
        <taxon>Eukaryota</taxon>
        <taxon>Fungi</taxon>
        <taxon>Dikarya</taxon>
        <taxon>Ascomycota</taxon>
        <taxon>Pezizomycotina</taxon>
        <taxon>Sordariomycetes</taxon>
        <taxon>Sordariomycetidae</taxon>
        <taxon>Sordariales</taxon>
        <taxon>Podosporaceae</taxon>
        <taxon>Podospora</taxon>
    </lineage>
</organism>
<accession>A0AAN6WZZ7</accession>
<name>A0AAN6WZZ7_9PEZI</name>
<reference evidence="2" key="2">
    <citation type="submission" date="2023-05" db="EMBL/GenBank/DDBJ databases">
        <authorList>
            <consortium name="Lawrence Berkeley National Laboratory"/>
            <person name="Steindorff A."/>
            <person name="Hensen N."/>
            <person name="Bonometti L."/>
            <person name="Westerberg I."/>
            <person name="Brannstrom I.O."/>
            <person name="Guillou S."/>
            <person name="Cros-Aarteil S."/>
            <person name="Calhoun S."/>
            <person name="Haridas S."/>
            <person name="Kuo A."/>
            <person name="Mondo S."/>
            <person name="Pangilinan J."/>
            <person name="Riley R."/>
            <person name="Labutti K."/>
            <person name="Andreopoulos B."/>
            <person name="Lipzen A."/>
            <person name="Chen C."/>
            <person name="Yanf M."/>
            <person name="Daum C."/>
            <person name="Ng V."/>
            <person name="Clum A."/>
            <person name="Ohm R."/>
            <person name="Martin F."/>
            <person name="Silar P."/>
            <person name="Natvig D."/>
            <person name="Lalanne C."/>
            <person name="Gautier V."/>
            <person name="Ament-Velasquez S.L."/>
            <person name="Kruys A."/>
            <person name="Hutchinson M.I."/>
            <person name="Powell A.J."/>
            <person name="Barry K."/>
            <person name="Miller A.N."/>
            <person name="Grigoriev I.V."/>
            <person name="Debuchy R."/>
            <person name="Gladieux P."/>
            <person name="Thoren M.H."/>
            <person name="Johannesson H."/>
        </authorList>
    </citation>
    <scope>NUCLEOTIDE SEQUENCE</scope>
    <source>
        <strain evidence="2">PSN309</strain>
    </source>
</reference>
<feature type="compositionally biased region" description="Polar residues" evidence="1">
    <location>
        <begin position="209"/>
        <end position="225"/>
    </location>
</feature>
<comment type="caution">
    <text evidence="2">The sequence shown here is derived from an EMBL/GenBank/DDBJ whole genome shotgun (WGS) entry which is preliminary data.</text>
</comment>
<dbReference type="EMBL" id="MU864359">
    <property type="protein sequence ID" value="KAK4191449.1"/>
    <property type="molecule type" value="Genomic_DNA"/>
</dbReference>
<evidence type="ECO:0000256" key="1">
    <source>
        <dbReference type="SAM" id="MobiDB-lite"/>
    </source>
</evidence>
<reference evidence="2" key="1">
    <citation type="journal article" date="2023" name="Mol. Phylogenet. Evol.">
        <title>Genome-scale phylogeny and comparative genomics of the fungal order Sordariales.</title>
        <authorList>
            <person name="Hensen N."/>
            <person name="Bonometti L."/>
            <person name="Westerberg I."/>
            <person name="Brannstrom I.O."/>
            <person name="Guillou S."/>
            <person name="Cros-Aarteil S."/>
            <person name="Calhoun S."/>
            <person name="Haridas S."/>
            <person name="Kuo A."/>
            <person name="Mondo S."/>
            <person name="Pangilinan J."/>
            <person name="Riley R."/>
            <person name="LaButti K."/>
            <person name="Andreopoulos B."/>
            <person name="Lipzen A."/>
            <person name="Chen C."/>
            <person name="Yan M."/>
            <person name="Daum C."/>
            <person name="Ng V."/>
            <person name="Clum A."/>
            <person name="Steindorff A."/>
            <person name="Ohm R.A."/>
            <person name="Martin F."/>
            <person name="Silar P."/>
            <person name="Natvig D.O."/>
            <person name="Lalanne C."/>
            <person name="Gautier V."/>
            <person name="Ament-Velasquez S.L."/>
            <person name="Kruys A."/>
            <person name="Hutchinson M.I."/>
            <person name="Powell A.J."/>
            <person name="Barry K."/>
            <person name="Miller A.N."/>
            <person name="Grigoriev I.V."/>
            <person name="Debuchy R."/>
            <person name="Gladieux P."/>
            <person name="Hiltunen Thoren M."/>
            <person name="Johannesson H."/>
        </authorList>
    </citation>
    <scope>NUCLEOTIDE SEQUENCE</scope>
    <source>
        <strain evidence="2">PSN309</strain>
    </source>
</reference>
<dbReference type="AlphaFoldDB" id="A0AAN6WZZ7"/>
<protein>
    <submittedName>
        <fullName evidence="2">Uncharacterized protein</fullName>
    </submittedName>
</protein>
<keyword evidence="3" id="KW-1185">Reference proteome</keyword>
<sequence>MMMPTGSLKGIAAAYHDQERIQKLRPTLTEIPGAFDSIANYCSAIGYPRGKHQEAPQSIQLMFRSPHYGERIPQFLGQLALRQVLGKAMIDYPDLDLGPEQRLQLVSRLVTSTRTVGFLPVTPLYRPRSWRQADLVHSTGPDSSYRNITRSQPERSEIQGHCMKPLSLRKRRNSGTPTHRQMDLGSEPVTRLDYHSTVTPDVEDLTSGRPLQTIESKDQTATSLNHSRDHPELPEVMTSEEDPNDDNKNNNNYGGNELYDYINSVIDKANNNTNSAVDSFAQPDLHSGQLFSTPPVAAAPECPPTLIQSIPTNTAVLEVQPREVQPREVQASCERNLPLWVLLVSVLRFLSLIWSGGYIGLNQYLGRGSLVKS</sequence>
<gene>
    <name evidence="2" type="ORF">QBC35DRAFT_13602</name>
</gene>